<evidence type="ECO:0000313" key="9">
    <source>
        <dbReference type="EMBL" id="MWK59418.1"/>
    </source>
</evidence>
<dbReference type="GO" id="GO:0008324">
    <property type="term" value="F:monoatomic cation transmembrane transporter activity"/>
    <property type="evidence" value="ECO:0007669"/>
    <property type="project" value="InterPro"/>
</dbReference>
<keyword evidence="6 7" id="KW-0472">Membrane</keyword>
<evidence type="ECO:0000256" key="2">
    <source>
        <dbReference type="ARBA" id="ARBA00006228"/>
    </source>
</evidence>
<dbReference type="EMBL" id="AP022213">
    <property type="protein sequence ID" value="BBT15462.1"/>
    <property type="molecule type" value="Genomic_DNA"/>
</dbReference>
<evidence type="ECO:0000313" key="11">
    <source>
        <dbReference type="Proteomes" id="UP000515591"/>
    </source>
</evidence>
<reference evidence="9 10" key="2">
    <citation type="submission" date="2019-12" db="EMBL/GenBank/DDBJ databases">
        <title>Draft genome sequence of Pseudomonas otitidis recovered from a chicken carcass.</title>
        <authorList>
            <person name="Vieira T.R."/>
            <person name="Oliviera E.F.C."/>
            <person name="Silva N.M.V."/>
            <person name="Sambrano G.E."/>
            <person name="Cibulski S.P."/>
            <person name="Cardoso M.R.I."/>
        </authorList>
    </citation>
    <scope>NUCLEOTIDE SEQUENCE [LARGE SCALE GENOMIC DNA]</scope>
    <source>
        <strain evidence="9 10">25_K</strain>
    </source>
</reference>
<proteinExistence type="inferred from homology"/>
<dbReference type="Proteomes" id="UP000461288">
    <property type="component" value="Unassembled WGS sequence"/>
</dbReference>
<keyword evidence="5 7" id="KW-1133">Transmembrane helix</keyword>
<dbReference type="GO" id="GO:0005886">
    <property type="term" value="C:plasma membrane"/>
    <property type="evidence" value="ECO:0007669"/>
    <property type="project" value="UniProtKB-SubCell"/>
</dbReference>
<evidence type="ECO:0000256" key="4">
    <source>
        <dbReference type="ARBA" id="ARBA00022692"/>
    </source>
</evidence>
<evidence type="ECO:0000313" key="8">
    <source>
        <dbReference type="EMBL" id="BBT15462.1"/>
    </source>
</evidence>
<protein>
    <submittedName>
        <fullName evidence="8">Monovalent cation/H+ antiporter subunit E</fullName>
    </submittedName>
    <submittedName>
        <fullName evidence="9">Na+/H+ antiporter subunit E</fullName>
    </submittedName>
</protein>
<dbReference type="Proteomes" id="UP000515591">
    <property type="component" value="Chromosome"/>
</dbReference>
<organism evidence="9 10">
    <name type="scientific">Metapseudomonas otitidis</name>
    <dbReference type="NCBI Taxonomy" id="319939"/>
    <lineage>
        <taxon>Bacteria</taxon>
        <taxon>Pseudomonadati</taxon>
        <taxon>Pseudomonadota</taxon>
        <taxon>Gammaproteobacteria</taxon>
        <taxon>Pseudomonadales</taxon>
        <taxon>Pseudomonadaceae</taxon>
        <taxon>Metapseudomonas</taxon>
    </lineage>
</organism>
<dbReference type="PANTHER" id="PTHR34584:SF1">
    <property type="entry name" value="NA(+)_H(+) ANTIPORTER SUBUNIT E1"/>
    <property type="match status" value="1"/>
</dbReference>
<dbReference type="AlphaFoldDB" id="A0A1I0TP77"/>
<dbReference type="PANTHER" id="PTHR34584">
    <property type="entry name" value="NA(+)/H(+) ANTIPORTER SUBUNIT E1"/>
    <property type="match status" value="1"/>
</dbReference>
<dbReference type="STRING" id="319939.SAMN05216263_105213"/>
<evidence type="ECO:0000256" key="7">
    <source>
        <dbReference type="SAM" id="Phobius"/>
    </source>
</evidence>
<evidence type="ECO:0000256" key="1">
    <source>
        <dbReference type="ARBA" id="ARBA00004651"/>
    </source>
</evidence>
<keyword evidence="3" id="KW-1003">Cell membrane</keyword>
<dbReference type="EMBL" id="WTFN01000095">
    <property type="protein sequence ID" value="MWK59418.1"/>
    <property type="molecule type" value="Genomic_DNA"/>
</dbReference>
<dbReference type="NCBIfam" id="NF006518">
    <property type="entry name" value="PRK08965.1-2"/>
    <property type="match status" value="1"/>
</dbReference>
<feature type="transmembrane region" description="Helical" evidence="7">
    <location>
        <begin position="61"/>
        <end position="80"/>
    </location>
</feature>
<name>A0A1I0TP77_9GAMM</name>
<dbReference type="PIRSF" id="PIRSF019239">
    <property type="entry name" value="MrpE"/>
    <property type="match status" value="1"/>
</dbReference>
<dbReference type="RefSeq" id="WP_044413375.1">
    <property type="nucleotide sequence ID" value="NZ_AP022213.1"/>
</dbReference>
<dbReference type="InterPro" id="IPR002758">
    <property type="entry name" value="Cation_antiport_E"/>
</dbReference>
<comment type="similarity">
    <text evidence="2">Belongs to the CPA3 antiporters (TC 2.A.63) subunit E family.</text>
</comment>
<feature type="transmembrane region" description="Helical" evidence="7">
    <location>
        <begin position="28"/>
        <end position="49"/>
    </location>
</feature>
<evidence type="ECO:0000313" key="10">
    <source>
        <dbReference type="Proteomes" id="UP000461288"/>
    </source>
</evidence>
<evidence type="ECO:0000256" key="3">
    <source>
        <dbReference type="ARBA" id="ARBA00022475"/>
    </source>
</evidence>
<gene>
    <name evidence="9" type="ORF">GO594_25810</name>
    <name evidence="8" type="ORF">WP8S17C03_15110</name>
</gene>
<evidence type="ECO:0000256" key="5">
    <source>
        <dbReference type="ARBA" id="ARBA00022989"/>
    </source>
</evidence>
<accession>A0A1I0TP77</accession>
<evidence type="ECO:0000256" key="6">
    <source>
        <dbReference type="ARBA" id="ARBA00023136"/>
    </source>
</evidence>
<dbReference type="Pfam" id="PF01899">
    <property type="entry name" value="MNHE"/>
    <property type="match status" value="1"/>
</dbReference>
<sequence length="166" mass="18424">MIRRLLPHPATSLLLLVTWLLLVDSLSFGQWLLGGALAVLIPLLCNPLMLEHPRAWRPARLARFILLVLWDILVANFLVARQTLGPIRRLQPGFVEVPIDLDNEMAISLLVCVVSLTPGSVSADLSGDRRILLVHALDVPDADALVAEIKQRYEAPLKEVFPCSRT</sequence>
<keyword evidence="4 7" id="KW-0812">Transmembrane</keyword>
<feature type="transmembrane region" description="Helical" evidence="7">
    <location>
        <begin position="5"/>
        <end position="22"/>
    </location>
</feature>
<comment type="subcellular location">
    <subcellularLocation>
        <location evidence="1">Cell membrane</location>
        <topology evidence="1">Multi-pass membrane protein</topology>
    </subcellularLocation>
</comment>
<reference evidence="8 11" key="1">
    <citation type="submission" date="2019-12" db="EMBL/GenBank/DDBJ databases">
        <title>complete genome sequences of Pseudomonas otitidis str. WP8-S17-CRE-03 isolated from wastewater treatment plant effluent.</title>
        <authorList>
            <person name="Sekizuka T."/>
            <person name="Itokawa K."/>
            <person name="Yatsu K."/>
            <person name="Inamine Y."/>
            <person name="Kuroda M."/>
        </authorList>
    </citation>
    <scope>NUCLEOTIDE SEQUENCE [LARGE SCALE GENOMIC DNA]</scope>
    <source>
        <strain evidence="8 11">WP8-S17-CRE-03</strain>
    </source>
</reference>